<evidence type="ECO:0000256" key="4">
    <source>
        <dbReference type="ARBA" id="ARBA00023136"/>
    </source>
</evidence>
<comment type="subcellular location">
    <subcellularLocation>
        <location evidence="1">Cell membrane</location>
        <topology evidence="1">Multi-pass membrane protein</topology>
    </subcellularLocation>
</comment>
<keyword evidence="2 5" id="KW-0812">Transmembrane</keyword>
<evidence type="ECO:0000313" key="7">
    <source>
        <dbReference type="Proteomes" id="UP001205919"/>
    </source>
</evidence>
<keyword evidence="7" id="KW-1185">Reference proteome</keyword>
<name>A0AAW5K6D9_9BACT</name>
<accession>A0AAW5K6D9</accession>
<sequence>MKEQLEIKFKLLEAFDRKINTAITVAVAGSGLVYYALKSILDNITEQAAKNADIDVKVSLFFYLCIIVIIGILNISLYTAKTQRLLSSEKVDTGHIDALIGEDKSFLFDLSCVGVFLFVTACILLFIFRTTGFYKKPCAAIIFAMALLFFVALFYIWLKYFKKTYTRRFNEKISRLENSSFPAHRSTTASPYPLRKHCHLVIRRPHKIAPTRERVRKMKNVTTIKTIVPDRIHQNVTLIKILKGN</sequence>
<dbReference type="RefSeq" id="WP_256181562.1">
    <property type="nucleotide sequence ID" value="NZ_JANFYT010000006.1"/>
</dbReference>
<evidence type="ECO:0000256" key="2">
    <source>
        <dbReference type="ARBA" id="ARBA00022692"/>
    </source>
</evidence>
<reference evidence="6 7" key="1">
    <citation type="submission" date="2022-06" db="EMBL/GenBank/DDBJ databases">
        <title>Isolation of gut microbiota from human fecal samples.</title>
        <authorList>
            <person name="Pamer E.G."/>
            <person name="Barat B."/>
            <person name="Waligurski E."/>
            <person name="Medina S."/>
            <person name="Paddock L."/>
            <person name="Mostad J."/>
        </authorList>
    </citation>
    <scope>NUCLEOTIDE SEQUENCE [LARGE SCALE GENOMIC DNA]</scope>
    <source>
        <strain evidence="6 7">DFI.9.90</strain>
    </source>
</reference>
<dbReference type="AlphaFoldDB" id="A0AAW5K6D9"/>
<comment type="caution">
    <text evidence="6">The sequence shown here is derived from an EMBL/GenBank/DDBJ whole genome shotgun (WGS) entry which is preliminary data.</text>
</comment>
<proteinExistence type="predicted"/>
<keyword evidence="3 5" id="KW-1133">Transmembrane helix</keyword>
<gene>
    <name evidence="6" type="ORF">NE630_03755</name>
</gene>
<keyword evidence="4 5" id="KW-0472">Membrane</keyword>
<feature type="transmembrane region" description="Helical" evidence="5">
    <location>
        <begin position="61"/>
        <end position="80"/>
    </location>
</feature>
<feature type="transmembrane region" description="Helical" evidence="5">
    <location>
        <begin position="140"/>
        <end position="158"/>
    </location>
</feature>
<feature type="transmembrane region" description="Helical" evidence="5">
    <location>
        <begin position="106"/>
        <end position="128"/>
    </location>
</feature>
<evidence type="ECO:0000256" key="1">
    <source>
        <dbReference type="ARBA" id="ARBA00004651"/>
    </source>
</evidence>
<feature type="transmembrane region" description="Helical" evidence="5">
    <location>
        <begin position="21"/>
        <end position="41"/>
    </location>
</feature>
<evidence type="ECO:0000256" key="5">
    <source>
        <dbReference type="SAM" id="Phobius"/>
    </source>
</evidence>
<dbReference type="EMBL" id="JANFYT010000006">
    <property type="protein sequence ID" value="MCQ4813539.1"/>
    <property type="molecule type" value="Genomic_DNA"/>
</dbReference>
<protein>
    <submittedName>
        <fullName evidence="6">Uncharacterized protein</fullName>
    </submittedName>
</protein>
<dbReference type="Proteomes" id="UP001205919">
    <property type="component" value="Unassembled WGS sequence"/>
</dbReference>
<evidence type="ECO:0000313" key="6">
    <source>
        <dbReference type="EMBL" id="MCQ4813539.1"/>
    </source>
</evidence>
<evidence type="ECO:0000256" key="3">
    <source>
        <dbReference type="ARBA" id="ARBA00022989"/>
    </source>
</evidence>
<dbReference type="GO" id="GO:0005886">
    <property type="term" value="C:plasma membrane"/>
    <property type="evidence" value="ECO:0007669"/>
    <property type="project" value="UniProtKB-SubCell"/>
</dbReference>
<dbReference type="GO" id="GO:0005524">
    <property type="term" value="F:ATP binding"/>
    <property type="evidence" value="ECO:0007669"/>
    <property type="project" value="InterPro"/>
</dbReference>
<organism evidence="6 7">
    <name type="scientific">Cloacibacillus evryensis</name>
    <dbReference type="NCBI Taxonomy" id="508460"/>
    <lineage>
        <taxon>Bacteria</taxon>
        <taxon>Thermotogati</taxon>
        <taxon>Synergistota</taxon>
        <taxon>Synergistia</taxon>
        <taxon>Synergistales</taxon>
        <taxon>Synergistaceae</taxon>
        <taxon>Cloacibacillus</taxon>
    </lineage>
</organism>
<dbReference type="SUPFAM" id="SSF90123">
    <property type="entry name" value="ABC transporter transmembrane region"/>
    <property type="match status" value="1"/>
</dbReference>
<dbReference type="InterPro" id="IPR036640">
    <property type="entry name" value="ABC1_TM_sf"/>
</dbReference>